<dbReference type="InterPro" id="IPR036942">
    <property type="entry name" value="Beta-barrel_TonB_sf"/>
</dbReference>
<gene>
    <name evidence="11" type="ORF">ACFSR8_07455</name>
</gene>
<dbReference type="InterPro" id="IPR012910">
    <property type="entry name" value="Plug_dom"/>
</dbReference>
<keyword evidence="4 8" id="KW-0812">Transmembrane</keyword>
<evidence type="ECO:0000256" key="1">
    <source>
        <dbReference type="ARBA" id="ARBA00004571"/>
    </source>
</evidence>
<dbReference type="Pfam" id="PF13715">
    <property type="entry name" value="CarbopepD_reg_2"/>
    <property type="match status" value="1"/>
</dbReference>
<dbReference type="RefSeq" id="WP_380290601.1">
    <property type="nucleotide sequence ID" value="NZ_JBHULY010000013.1"/>
</dbReference>
<dbReference type="InterPro" id="IPR041700">
    <property type="entry name" value="OMP_b-brl_3"/>
</dbReference>
<dbReference type="EMBL" id="JBHULY010000013">
    <property type="protein sequence ID" value="MFD2726048.1"/>
    <property type="molecule type" value="Genomic_DNA"/>
</dbReference>
<dbReference type="InterPro" id="IPR037066">
    <property type="entry name" value="Plug_dom_sf"/>
</dbReference>
<evidence type="ECO:0000313" key="12">
    <source>
        <dbReference type="Proteomes" id="UP001597476"/>
    </source>
</evidence>
<organism evidence="11 12">
    <name type="scientific">Hyunsoonleella rubra</name>
    <dbReference type="NCBI Taxonomy" id="1737062"/>
    <lineage>
        <taxon>Bacteria</taxon>
        <taxon>Pseudomonadati</taxon>
        <taxon>Bacteroidota</taxon>
        <taxon>Flavobacteriia</taxon>
        <taxon>Flavobacteriales</taxon>
        <taxon>Flavobacteriaceae</taxon>
    </lineage>
</organism>
<keyword evidence="6 8" id="KW-0472">Membrane</keyword>
<dbReference type="PROSITE" id="PS52016">
    <property type="entry name" value="TONB_DEPENDENT_REC_3"/>
    <property type="match status" value="1"/>
</dbReference>
<evidence type="ECO:0000313" key="11">
    <source>
        <dbReference type="EMBL" id="MFD2726048.1"/>
    </source>
</evidence>
<protein>
    <submittedName>
        <fullName evidence="11">TonB-dependent receptor domain-containing protein</fullName>
    </submittedName>
</protein>
<proteinExistence type="inferred from homology"/>
<dbReference type="SUPFAM" id="SSF49464">
    <property type="entry name" value="Carboxypeptidase regulatory domain-like"/>
    <property type="match status" value="1"/>
</dbReference>
<keyword evidence="11" id="KW-0675">Receptor</keyword>
<keyword evidence="3 8" id="KW-1134">Transmembrane beta strand</keyword>
<keyword evidence="7 8" id="KW-0998">Cell outer membrane</keyword>
<dbReference type="PANTHER" id="PTHR30069">
    <property type="entry name" value="TONB-DEPENDENT OUTER MEMBRANE RECEPTOR"/>
    <property type="match status" value="1"/>
</dbReference>
<dbReference type="Proteomes" id="UP001597476">
    <property type="component" value="Unassembled WGS sequence"/>
</dbReference>
<reference evidence="12" key="1">
    <citation type="journal article" date="2019" name="Int. J. Syst. Evol. Microbiol.">
        <title>The Global Catalogue of Microorganisms (GCM) 10K type strain sequencing project: providing services to taxonomists for standard genome sequencing and annotation.</title>
        <authorList>
            <consortium name="The Broad Institute Genomics Platform"/>
            <consortium name="The Broad Institute Genome Sequencing Center for Infectious Disease"/>
            <person name="Wu L."/>
            <person name="Ma J."/>
        </authorList>
    </citation>
    <scope>NUCLEOTIDE SEQUENCE [LARGE SCALE GENOMIC DNA]</scope>
    <source>
        <strain evidence="12">KCTC 42398</strain>
    </source>
</reference>
<dbReference type="InterPro" id="IPR008969">
    <property type="entry name" value="CarboxyPept-like_regulatory"/>
</dbReference>
<evidence type="ECO:0000259" key="9">
    <source>
        <dbReference type="Pfam" id="PF07715"/>
    </source>
</evidence>
<dbReference type="Gene3D" id="2.40.170.20">
    <property type="entry name" value="TonB-dependent receptor, beta-barrel domain"/>
    <property type="match status" value="1"/>
</dbReference>
<evidence type="ECO:0000256" key="3">
    <source>
        <dbReference type="ARBA" id="ARBA00022452"/>
    </source>
</evidence>
<dbReference type="Pfam" id="PF14905">
    <property type="entry name" value="OMP_b-brl_3"/>
    <property type="match status" value="1"/>
</dbReference>
<evidence type="ECO:0000259" key="10">
    <source>
        <dbReference type="Pfam" id="PF14905"/>
    </source>
</evidence>
<dbReference type="Gene3D" id="2.170.130.10">
    <property type="entry name" value="TonB-dependent receptor, plug domain"/>
    <property type="match status" value="1"/>
</dbReference>
<evidence type="ECO:0000256" key="6">
    <source>
        <dbReference type="ARBA" id="ARBA00023136"/>
    </source>
</evidence>
<evidence type="ECO:0000256" key="5">
    <source>
        <dbReference type="ARBA" id="ARBA00022729"/>
    </source>
</evidence>
<keyword evidence="12" id="KW-1185">Reference proteome</keyword>
<dbReference type="SUPFAM" id="SSF56935">
    <property type="entry name" value="Porins"/>
    <property type="match status" value="1"/>
</dbReference>
<feature type="domain" description="TonB-dependent receptor plug" evidence="9">
    <location>
        <begin position="148"/>
        <end position="225"/>
    </location>
</feature>
<feature type="domain" description="Outer membrane protein beta-barrel" evidence="10">
    <location>
        <begin position="377"/>
        <end position="775"/>
    </location>
</feature>
<keyword evidence="2 8" id="KW-0813">Transport</keyword>
<comment type="similarity">
    <text evidence="8">Belongs to the TonB-dependent receptor family.</text>
</comment>
<comment type="subcellular location">
    <subcellularLocation>
        <location evidence="1 8">Cell outer membrane</location>
        <topology evidence="1 8">Multi-pass membrane protein</topology>
    </subcellularLocation>
</comment>
<dbReference type="PANTHER" id="PTHR30069:SF29">
    <property type="entry name" value="HEMOGLOBIN AND HEMOGLOBIN-HAPTOGLOBIN-BINDING PROTEIN 1-RELATED"/>
    <property type="match status" value="1"/>
</dbReference>
<accession>A0ABW5TBY9</accession>
<name>A0ABW5TBY9_9FLAO</name>
<evidence type="ECO:0000256" key="7">
    <source>
        <dbReference type="ARBA" id="ARBA00023237"/>
    </source>
</evidence>
<dbReference type="Gene3D" id="2.60.40.1120">
    <property type="entry name" value="Carboxypeptidase-like, regulatory domain"/>
    <property type="match status" value="1"/>
</dbReference>
<evidence type="ECO:0000256" key="4">
    <source>
        <dbReference type="ARBA" id="ARBA00022692"/>
    </source>
</evidence>
<dbReference type="InterPro" id="IPR039426">
    <property type="entry name" value="TonB-dep_rcpt-like"/>
</dbReference>
<comment type="caution">
    <text evidence="11">The sequence shown here is derived from an EMBL/GenBank/DDBJ whole genome shotgun (WGS) entry which is preliminary data.</text>
</comment>
<sequence length="789" mass="89452">MLHSHLRYISIIVLIFQCAVLKAQNHDIRVVGKVVEANSNQPIAYATISILSNSEMKPITGGITKDDGSFSITTKASDFYIEISFMGYTTKSFPSFEIKNQMIDLKTVVLEENQEALDEVFIRAEKSQTEFKLDKRVFNVGRDLSTTGASVFEVLNNVPSVNVNIEGEVSLRGNQGVQILIDGKPSVIAGNDGNALGTITADMIEKIEVITNPSAKYDAQGTSGIINIVIKKSDKRGLNGSATLNMGVPNSNSFGLSLNRRTEKFNFFSQMGIGLRTFPNETESINRNLSNDTIISSSGESAFDEKFNNILIGADYYINSRNVVTLSGSYAFETEDQGVTSFFTQETQNDMGVWRRNETTEATNPKLRYELQYKKDFKRHKDQTLLFSALGSSFRKDQSSEFQNTTLAGNSNDLRQRSRTDYKLEEFTFKLDYTHPFLEKYAFETGAQYVINIVGNDFEVSDFENGDWVSIPEFTNLFDFTQKVFGLYATTAYEGDVWGLKIGLRMEQTDIDTLLETTNEENDQDYVNLFPSAHTSYNLTDNFSLQLGYSRRINRPGLRSLNPFSSIRNNFSISTGNPKLQPEFTNSYEFTGIQKLDKASFSFSIYHRYTRDVIERITRFEDNVSLSQPENIGTNSTTGFEMNGKYSPSNWLTINGDFNINFFIRKGVFENTSFDFKGDRWSSRLTSKFKLPADFETEITGNYRSRFITLQQEIVENVFMDFGLRKKIFKGKTILNLSIRDVFASRINKSITSQPEFYLLNSRQRGRFVSFGISYGFGKGEAMEFSGRR</sequence>
<evidence type="ECO:0000256" key="8">
    <source>
        <dbReference type="PROSITE-ProRule" id="PRU01360"/>
    </source>
</evidence>
<keyword evidence="5" id="KW-0732">Signal</keyword>
<evidence type="ECO:0000256" key="2">
    <source>
        <dbReference type="ARBA" id="ARBA00022448"/>
    </source>
</evidence>
<dbReference type="Pfam" id="PF07715">
    <property type="entry name" value="Plug"/>
    <property type="match status" value="1"/>
</dbReference>